<dbReference type="Gramene" id="TraesARI2A03G00739750.1">
    <property type="protein sequence ID" value="TraesARI2A03G00739750.1.CDS1"/>
    <property type="gene ID" value="TraesARI2A03G00739750"/>
</dbReference>
<dbReference type="Gramene" id="TraesCAD_scaffold_058447_01G000200.1">
    <property type="protein sequence ID" value="TraesCAD_scaffold_058447_01G000200.1"/>
    <property type="gene ID" value="TraesCAD_scaffold_058447_01G000200"/>
</dbReference>
<evidence type="ECO:0000256" key="1">
    <source>
        <dbReference type="SAM" id="MobiDB-lite"/>
    </source>
</evidence>
<dbReference type="Gramene" id="TraesLDM2A03G00734600.1">
    <property type="protein sequence ID" value="TraesLDM2A03G00734600.1.CDS1"/>
    <property type="gene ID" value="TraesLDM2A03G00734600"/>
</dbReference>
<dbReference type="EnsemblPlants" id="TraesCS2A02G326900.1">
    <property type="protein sequence ID" value="TraesCS2A02G326900.1.cds1"/>
    <property type="gene ID" value="TraesCS2A02G326900"/>
</dbReference>
<protein>
    <submittedName>
        <fullName evidence="3">Uncharacterized protein</fullName>
    </submittedName>
</protein>
<keyword evidence="4" id="KW-1185">Reference proteome</keyword>
<proteinExistence type="predicted"/>
<name>A0A3B6AZR6_WHEAT</name>
<dbReference type="Proteomes" id="UP000019116">
    <property type="component" value="Chromosome 2A"/>
</dbReference>
<dbReference type="Gramene" id="TraesROB_scaffold_127552_01G000100.1">
    <property type="protein sequence ID" value="TraesROB_scaffold_127552_01G000100.1"/>
    <property type="gene ID" value="TraesROB_scaffold_127552_01G000100"/>
</dbReference>
<dbReference type="Gramene" id="TraesCS2A02G326900.1">
    <property type="protein sequence ID" value="TraesCS2A02G326900.1.cds1"/>
    <property type="gene ID" value="TraesCS2A02G326900"/>
</dbReference>
<sequence>MGATDEPDPDMEKQQPLLAAAEADEIPPPSGAGCGNCRSCSCASPTATRTLSLVVLVAGALFAAQLKAREEYLLLTVFASQLLSFCVLTSLLALCALPEDGARQRLAWARAAAAQVLLWSFAMALLVSMSLWVAGSAPVAVGAALLGLALAVVFACYAELVQSLWPVAD</sequence>
<dbReference type="Gramene" id="TraesCS2A03G0828100.1">
    <property type="protein sequence ID" value="TraesCS2A03G0828100.1.CDS1"/>
    <property type="gene ID" value="TraesCS2A03G0828100"/>
</dbReference>
<evidence type="ECO:0000313" key="4">
    <source>
        <dbReference type="Proteomes" id="UP000019116"/>
    </source>
</evidence>
<dbReference type="OrthoDB" id="687398at2759"/>
<dbReference type="AlphaFoldDB" id="A0A3B6AZR6"/>
<keyword evidence="2" id="KW-0812">Transmembrane</keyword>
<keyword evidence="2" id="KW-0472">Membrane</keyword>
<dbReference type="Gramene" id="TraesCLE_scaffold_132544_01G000100.1">
    <property type="protein sequence ID" value="TraesCLE_scaffold_132544_01G000100.1"/>
    <property type="gene ID" value="TraesCLE_scaffold_132544_01G000100"/>
</dbReference>
<accession>A0A3B6AZR6</accession>
<dbReference type="OMA" id="LQWSVAM"/>
<dbReference type="Gramene" id="TraesJAG2A03G00732330.1">
    <property type="protein sequence ID" value="TraesJAG2A03G00732330.1.CDS1"/>
    <property type="gene ID" value="TraesJAG2A03G00732330"/>
</dbReference>
<feature type="transmembrane region" description="Helical" evidence="2">
    <location>
        <begin position="72"/>
        <end position="97"/>
    </location>
</feature>
<dbReference type="Gramene" id="TraesPARA_EIv1.0_0382440.1">
    <property type="protein sequence ID" value="TraesPARA_EIv1.0_0382440.1.CDS1"/>
    <property type="gene ID" value="TraesPARA_EIv1.0_0382440"/>
</dbReference>
<dbReference type="Gramene" id="TraesSTA2A03G00730460.1">
    <property type="protein sequence ID" value="TraesSTA2A03G00730460.1.CDS1"/>
    <property type="gene ID" value="TraesSTA2A03G00730460"/>
</dbReference>
<feature type="transmembrane region" description="Helical" evidence="2">
    <location>
        <begin position="109"/>
        <end position="133"/>
    </location>
</feature>
<dbReference type="Gramene" id="TraesRN2A0100806000.1">
    <property type="protein sequence ID" value="TraesRN2A0100806000.1"/>
    <property type="gene ID" value="TraesRN2A0100806000"/>
</dbReference>
<dbReference type="Gramene" id="TraesJUL2A03G00736960.1">
    <property type="protein sequence ID" value="TraesJUL2A03G00736960.1.CDS1"/>
    <property type="gene ID" value="TraesJUL2A03G00736960"/>
</dbReference>
<dbReference type="Gramene" id="TraesSYM2A03G00739680.1">
    <property type="protein sequence ID" value="TraesSYM2A03G00739680.1.CDS1"/>
    <property type="gene ID" value="TraesSYM2A03G00739680"/>
</dbReference>
<dbReference type="Gramene" id="TraesLAC2A03G00735940.1">
    <property type="protein sequence ID" value="TraesLAC2A03G00735940.1.CDS1"/>
    <property type="gene ID" value="TraesLAC2A03G00735940"/>
</dbReference>
<reference evidence="3" key="1">
    <citation type="submission" date="2018-08" db="EMBL/GenBank/DDBJ databases">
        <authorList>
            <person name="Rossello M."/>
        </authorList>
    </citation>
    <scope>NUCLEOTIDE SEQUENCE [LARGE SCALE GENOMIC DNA]</scope>
    <source>
        <strain evidence="3">cv. Chinese Spring</strain>
    </source>
</reference>
<keyword evidence="2" id="KW-1133">Transmembrane helix</keyword>
<feature type="transmembrane region" description="Helical" evidence="2">
    <location>
        <begin position="139"/>
        <end position="160"/>
    </location>
</feature>
<organism evidence="3">
    <name type="scientific">Triticum aestivum</name>
    <name type="common">Wheat</name>
    <dbReference type="NCBI Taxonomy" id="4565"/>
    <lineage>
        <taxon>Eukaryota</taxon>
        <taxon>Viridiplantae</taxon>
        <taxon>Streptophyta</taxon>
        <taxon>Embryophyta</taxon>
        <taxon>Tracheophyta</taxon>
        <taxon>Spermatophyta</taxon>
        <taxon>Magnoliopsida</taxon>
        <taxon>Liliopsida</taxon>
        <taxon>Poales</taxon>
        <taxon>Poaceae</taxon>
        <taxon>BOP clade</taxon>
        <taxon>Pooideae</taxon>
        <taxon>Triticodae</taxon>
        <taxon>Triticeae</taxon>
        <taxon>Triticinae</taxon>
        <taxon>Triticum</taxon>
    </lineage>
</organism>
<reference evidence="3" key="2">
    <citation type="submission" date="2018-10" db="UniProtKB">
        <authorList>
            <consortium name="EnsemblPlants"/>
        </authorList>
    </citation>
    <scope>IDENTIFICATION</scope>
</reference>
<dbReference type="Gramene" id="TraesWEE_scaffold_020609_01G000100.1">
    <property type="protein sequence ID" value="TraesWEE_scaffold_020609_01G000100.1"/>
    <property type="gene ID" value="TraesWEE_scaffold_020609_01G000100"/>
</dbReference>
<evidence type="ECO:0000256" key="2">
    <source>
        <dbReference type="SAM" id="Phobius"/>
    </source>
</evidence>
<feature type="region of interest" description="Disordered" evidence="1">
    <location>
        <begin position="1"/>
        <end position="21"/>
    </location>
</feature>
<dbReference type="Gramene" id="TraesMAC2A03G00730970.1">
    <property type="protein sequence ID" value="TraesMAC2A03G00730970.1.CDS1"/>
    <property type="gene ID" value="TraesMAC2A03G00730970"/>
</dbReference>
<evidence type="ECO:0000313" key="3">
    <source>
        <dbReference type="EnsemblPlants" id="TraesCS2A02G326900.1.cds1"/>
    </source>
</evidence>
<dbReference type="Gramene" id="TraesNOR2A03G00741790.1">
    <property type="protein sequence ID" value="TraesNOR2A03G00741790.1.CDS1"/>
    <property type="gene ID" value="TraesNOR2A03G00741790"/>
</dbReference>